<dbReference type="EMBL" id="CP011310">
    <property type="protein sequence ID" value="AKQ41678.1"/>
    <property type="molecule type" value="Genomic_DNA"/>
</dbReference>
<protein>
    <submittedName>
        <fullName evidence="1">Uncharacterized protein</fullName>
    </submittedName>
</protein>
<evidence type="ECO:0000313" key="2">
    <source>
        <dbReference type="Proteomes" id="UP000059113"/>
    </source>
</evidence>
<dbReference type="AlphaFoldDB" id="A0A0H4VX66"/>
<gene>
    <name evidence="1" type="ORF">CP97_06030</name>
</gene>
<reference evidence="2" key="2">
    <citation type="submission" date="2015-04" db="EMBL/GenBank/DDBJ databases">
        <title>The complete genome sequence of Erythrobacter sp. s21-N3.</title>
        <authorList>
            <person name="Zhuang L."/>
            <person name="Liu Y."/>
            <person name="Shao Z."/>
        </authorList>
    </citation>
    <scope>NUCLEOTIDE SEQUENCE [LARGE SCALE GENOMIC DNA]</scope>
    <source>
        <strain evidence="2">s21-N3</strain>
    </source>
</reference>
<accession>A0A0H4VX66</accession>
<proteinExistence type="predicted"/>
<organism evidence="1 2">
    <name type="scientific">Aurantiacibacter atlanticus</name>
    <dbReference type="NCBI Taxonomy" id="1648404"/>
    <lineage>
        <taxon>Bacteria</taxon>
        <taxon>Pseudomonadati</taxon>
        <taxon>Pseudomonadota</taxon>
        <taxon>Alphaproteobacteria</taxon>
        <taxon>Sphingomonadales</taxon>
        <taxon>Erythrobacteraceae</taxon>
        <taxon>Aurantiacibacter</taxon>
    </lineage>
</organism>
<name>A0A0H4VX66_9SPHN</name>
<evidence type="ECO:0000313" key="1">
    <source>
        <dbReference type="EMBL" id="AKQ41678.1"/>
    </source>
</evidence>
<dbReference type="PATRIC" id="fig|1648404.4.peg.1261"/>
<keyword evidence="2" id="KW-1185">Reference proteome</keyword>
<dbReference type="KEGG" id="ery:CP97_06030"/>
<dbReference type="Proteomes" id="UP000059113">
    <property type="component" value="Chromosome"/>
</dbReference>
<sequence length="90" mass="9547">MGVGDDVGDGVGVGVGEVAEGAGAGLLEDPPQPVSNANAVTMGTERHNRNFIGSIYLQKREHALPQRHGHRTLEVQLLALLPRACFQVYS</sequence>
<reference evidence="1 2" key="1">
    <citation type="journal article" date="2015" name="Int. J. Syst. Evol. Microbiol.">
        <title>Erythrobacter atlanticus sp. nov., a bacterium from ocean sediment able to degrade polycyclic aromatic hydrocarbons.</title>
        <authorList>
            <person name="Zhuang L."/>
            <person name="Liu Y."/>
            <person name="Wang L."/>
            <person name="Wang W."/>
            <person name="Shao Z."/>
        </authorList>
    </citation>
    <scope>NUCLEOTIDE SEQUENCE [LARGE SCALE GENOMIC DNA]</scope>
    <source>
        <strain evidence="2">s21-N3</strain>
    </source>
</reference>